<dbReference type="PANTHER" id="PTHR31107">
    <property type="entry name" value="APOPTOGENIC PROTEIN 1, MITOCHONDRIAL"/>
    <property type="match status" value="1"/>
</dbReference>
<evidence type="ECO:0000313" key="7">
    <source>
        <dbReference type="EMBL" id="VVC99439.1"/>
    </source>
</evidence>
<organism evidence="7 8">
    <name type="scientific">Leptidea sinapis</name>
    <dbReference type="NCBI Taxonomy" id="189913"/>
    <lineage>
        <taxon>Eukaryota</taxon>
        <taxon>Metazoa</taxon>
        <taxon>Ecdysozoa</taxon>
        <taxon>Arthropoda</taxon>
        <taxon>Hexapoda</taxon>
        <taxon>Insecta</taxon>
        <taxon>Pterygota</taxon>
        <taxon>Neoptera</taxon>
        <taxon>Endopterygota</taxon>
        <taxon>Lepidoptera</taxon>
        <taxon>Glossata</taxon>
        <taxon>Ditrysia</taxon>
        <taxon>Papilionoidea</taxon>
        <taxon>Pieridae</taxon>
        <taxon>Dismorphiinae</taxon>
        <taxon>Leptidea</taxon>
    </lineage>
</organism>
<comment type="similarity">
    <text evidence="2">Belongs to the COA8 family.</text>
</comment>
<name>A0A5E4QMG2_9NEOP</name>
<reference evidence="7 8" key="1">
    <citation type="submission" date="2017-07" db="EMBL/GenBank/DDBJ databases">
        <authorList>
            <person name="Talla V."/>
            <person name="Backstrom N."/>
        </authorList>
    </citation>
    <scope>NUCLEOTIDE SEQUENCE [LARGE SCALE GENOMIC DNA]</scope>
</reference>
<sequence>MAIHQMRGYRLALHRFYTTEKNSSQQIPYENKISSDMIGPPDPVSNLRKIIFRKPHNESDLERKYRKLRAEVQDWNHDFWTQHNSRFFQV</sequence>
<keyword evidence="3" id="KW-0999">Mitochondrion inner membrane</keyword>
<evidence type="ECO:0000256" key="3">
    <source>
        <dbReference type="ARBA" id="ARBA00022792"/>
    </source>
</evidence>
<dbReference type="AlphaFoldDB" id="A0A5E4QMG2"/>
<evidence type="ECO:0000313" key="8">
    <source>
        <dbReference type="Proteomes" id="UP000324832"/>
    </source>
</evidence>
<dbReference type="Proteomes" id="UP000324832">
    <property type="component" value="Unassembled WGS sequence"/>
</dbReference>
<dbReference type="PANTHER" id="PTHR31107:SF2">
    <property type="entry name" value="CYTOCHROME C OXIDASE ASSEMBLY FACTOR 8"/>
    <property type="match status" value="1"/>
</dbReference>
<feature type="non-terminal residue" evidence="7">
    <location>
        <position position="90"/>
    </location>
</feature>
<keyword evidence="8" id="KW-1185">Reference proteome</keyword>
<evidence type="ECO:0000256" key="2">
    <source>
        <dbReference type="ARBA" id="ARBA00005453"/>
    </source>
</evidence>
<evidence type="ECO:0000256" key="1">
    <source>
        <dbReference type="ARBA" id="ARBA00004443"/>
    </source>
</evidence>
<evidence type="ECO:0000256" key="4">
    <source>
        <dbReference type="ARBA" id="ARBA00022946"/>
    </source>
</evidence>
<dbReference type="Pfam" id="PF10231">
    <property type="entry name" value="COA8"/>
    <property type="match status" value="1"/>
</dbReference>
<keyword evidence="6" id="KW-0472">Membrane</keyword>
<protein>
    <submittedName>
        <fullName evidence="7">Uncharacterized protein</fullName>
    </submittedName>
</protein>
<dbReference type="InterPro" id="IPR018796">
    <property type="entry name" value="COA8"/>
</dbReference>
<dbReference type="GO" id="GO:0097193">
    <property type="term" value="P:intrinsic apoptotic signaling pathway"/>
    <property type="evidence" value="ECO:0007669"/>
    <property type="project" value="InterPro"/>
</dbReference>
<keyword evidence="5" id="KW-0496">Mitochondrion</keyword>
<accession>A0A5E4QMG2</accession>
<keyword evidence="4" id="KW-0809">Transit peptide</keyword>
<evidence type="ECO:0000256" key="5">
    <source>
        <dbReference type="ARBA" id="ARBA00023128"/>
    </source>
</evidence>
<proteinExistence type="inferred from homology"/>
<gene>
    <name evidence="7" type="ORF">LSINAPIS_LOCUS10319</name>
</gene>
<dbReference type="GO" id="GO:0005743">
    <property type="term" value="C:mitochondrial inner membrane"/>
    <property type="evidence" value="ECO:0007669"/>
    <property type="project" value="UniProtKB-SubCell"/>
</dbReference>
<dbReference type="EMBL" id="FZQP02004123">
    <property type="protein sequence ID" value="VVC99439.1"/>
    <property type="molecule type" value="Genomic_DNA"/>
</dbReference>
<evidence type="ECO:0000256" key="6">
    <source>
        <dbReference type="ARBA" id="ARBA00023136"/>
    </source>
</evidence>
<comment type="subcellular location">
    <subcellularLocation>
        <location evidence="1">Mitochondrion inner membrane</location>
        <topology evidence="1">Peripheral membrane protein</topology>
        <orientation evidence="1">Matrix side</orientation>
    </subcellularLocation>
</comment>